<gene>
    <name evidence="2" type="ORF">ACO22_02288</name>
</gene>
<dbReference type="EMBL" id="LZYO01000068">
    <property type="protein sequence ID" value="ODH38525.1"/>
    <property type="molecule type" value="Genomic_DNA"/>
</dbReference>
<evidence type="ECO:0000313" key="2">
    <source>
        <dbReference type="EMBL" id="ODH38525.1"/>
    </source>
</evidence>
<dbReference type="OMA" id="AYCFYEI"/>
<dbReference type="Proteomes" id="UP000242814">
    <property type="component" value="Unassembled WGS sequence"/>
</dbReference>
<comment type="similarity">
    <text evidence="1">Belongs to the arylamine N-acetyltransferase family.</text>
</comment>
<evidence type="ECO:0000256" key="1">
    <source>
        <dbReference type="ARBA" id="ARBA00006547"/>
    </source>
</evidence>
<dbReference type="VEuPathDB" id="FungiDB:PADG_01689"/>
<dbReference type="GO" id="GO:0016407">
    <property type="term" value="F:acetyltransferase activity"/>
    <property type="evidence" value="ECO:0007669"/>
    <property type="project" value="InterPro"/>
</dbReference>
<accession>A0A1D2JJ46</accession>
<reference evidence="2 3" key="1">
    <citation type="submission" date="2016-06" db="EMBL/GenBank/DDBJ databases">
        <authorList>
            <person name="Kjaerup R.B."/>
            <person name="Dalgaard T.S."/>
            <person name="Juul-Madsen H.R."/>
        </authorList>
    </citation>
    <scope>NUCLEOTIDE SEQUENCE [LARGE SCALE GENOMIC DNA]</scope>
    <source>
        <strain evidence="2 3">Pb300</strain>
    </source>
</reference>
<protein>
    <submittedName>
        <fullName evidence="2">Uncharacterized protein</fullName>
    </submittedName>
</protein>
<dbReference type="SUPFAM" id="SSF54001">
    <property type="entry name" value="Cysteine proteinases"/>
    <property type="match status" value="1"/>
</dbReference>
<sequence>MASQWPIYSREQLVKYVSYIYNLPLDQGLTKLSEIEDLVRSDPLKALTTLQQRQLAAIPFSNVVLHYSQHRTISLDHDHLFHKLIERGLGGYCMENTNILAIVMRSLGYQLYTTGGRVSKTYDGPNATGEFTGWGHMILIVTIKGKKYMVDVGFGPNGPTRPVPLEENKPLTSFIPAHMRLIKDNIKPNVDQSQRLWIFQTQPNPESEWRDAFCFYEIEFLPQDYEIMNFWTSKHPKSFFTKKFFCTKFLLNEAEDDIIGTLVLMGIYLKRNINGNVEELASFNSEDERISALGRWFNVHLEPLEVRGMRDSVVEI</sequence>
<dbReference type="AlphaFoldDB" id="A0A1D2JJ46"/>
<organism evidence="2 3">
    <name type="scientific">Paracoccidioides brasiliensis</name>
    <dbReference type="NCBI Taxonomy" id="121759"/>
    <lineage>
        <taxon>Eukaryota</taxon>
        <taxon>Fungi</taxon>
        <taxon>Dikarya</taxon>
        <taxon>Ascomycota</taxon>
        <taxon>Pezizomycotina</taxon>
        <taxon>Eurotiomycetes</taxon>
        <taxon>Eurotiomycetidae</taxon>
        <taxon>Onygenales</taxon>
        <taxon>Ajellomycetaceae</taxon>
        <taxon>Paracoccidioides</taxon>
    </lineage>
</organism>
<name>A0A1D2JJ46_PARBR</name>
<dbReference type="OrthoDB" id="10260017at2759"/>
<dbReference type="PANTHER" id="PTHR11786">
    <property type="entry name" value="N-HYDROXYARYLAMINE O-ACETYLTRANSFERASE"/>
    <property type="match status" value="1"/>
</dbReference>
<dbReference type="Gene3D" id="3.30.2140.20">
    <property type="match status" value="1"/>
</dbReference>
<comment type="caution">
    <text evidence="2">The sequence shown here is derived from an EMBL/GenBank/DDBJ whole genome shotgun (WGS) entry which is preliminary data.</text>
</comment>
<dbReference type="Pfam" id="PF00797">
    <property type="entry name" value="Acetyltransf_2"/>
    <property type="match status" value="1"/>
</dbReference>
<evidence type="ECO:0000313" key="3">
    <source>
        <dbReference type="Proteomes" id="UP000242814"/>
    </source>
</evidence>
<dbReference type="InterPro" id="IPR053710">
    <property type="entry name" value="Arylamine_NAT_domain_sf"/>
</dbReference>
<dbReference type="PANTHER" id="PTHR11786:SF0">
    <property type="entry name" value="ARYLAMINE N-ACETYLTRANSFERASE 4-RELATED"/>
    <property type="match status" value="1"/>
</dbReference>
<proteinExistence type="inferred from homology"/>
<dbReference type="InterPro" id="IPR001447">
    <property type="entry name" value="Arylamine_N-AcTrfase"/>
</dbReference>
<dbReference type="VEuPathDB" id="FungiDB:PABG_03148"/>
<dbReference type="InterPro" id="IPR038765">
    <property type="entry name" value="Papain-like_cys_pep_sf"/>
</dbReference>